<accession>A0A8J9U6G9</accession>
<feature type="compositionally biased region" description="Basic and acidic residues" evidence="5">
    <location>
        <begin position="425"/>
        <end position="488"/>
    </location>
</feature>
<feature type="region of interest" description="Disordered" evidence="5">
    <location>
        <begin position="349"/>
        <end position="600"/>
    </location>
</feature>
<feature type="non-terminal residue" evidence="7">
    <location>
        <position position="740"/>
    </location>
</feature>
<dbReference type="EMBL" id="OV170221">
    <property type="protein sequence ID" value="CAH0714726.1"/>
    <property type="molecule type" value="Genomic_DNA"/>
</dbReference>
<dbReference type="AlphaFoldDB" id="A0A8J9U6G9"/>
<feature type="compositionally biased region" description="Basic and acidic residues" evidence="5">
    <location>
        <begin position="590"/>
        <end position="600"/>
    </location>
</feature>
<evidence type="ECO:0000256" key="4">
    <source>
        <dbReference type="PROSITE-ProRule" id="PRU00508"/>
    </source>
</evidence>
<dbReference type="CDD" id="cd15542">
    <property type="entry name" value="PHD_UBR7"/>
    <property type="match status" value="1"/>
</dbReference>
<evidence type="ECO:0000259" key="6">
    <source>
        <dbReference type="PROSITE" id="PS51157"/>
    </source>
</evidence>
<dbReference type="SUPFAM" id="SSF57903">
    <property type="entry name" value="FYVE/PHD zinc finger"/>
    <property type="match status" value="1"/>
</dbReference>
<evidence type="ECO:0000256" key="5">
    <source>
        <dbReference type="SAM" id="MobiDB-lite"/>
    </source>
</evidence>
<organism evidence="7 8">
    <name type="scientific">Brenthis ino</name>
    <name type="common">lesser marbled fritillary</name>
    <dbReference type="NCBI Taxonomy" id="405034"/>
    <lineage>
        <taxon>Eukaryota</taxon>
        <taxon>Metazoa</taxon>
        <taxon>Ecdysozoa</taxon>
        <taxon>Arthropoda</taxon>
        <taxon>Hexapoda</taxon>
        <taxon>Insecta</taxon>
        <taxon>Pterygota</taxon>
        <taxon>Neoptera</taxon>
        <taxon>Endopterygota</taxon>
        <taxon>Lepidoptera</taxon>
        <taxon>Glossata</taxon>
        <taxon>Ditrysia</taxon>
        <taxon>Papilionoidea</taxon>
        <taxon>Nymphalidae</taxon>
        <taxon>Heliconiinae</taxon>
        <taxon>Argynnini</taxon>
        <taxon>Brenthis</taxon>
    </lineage>
</organism>
<keyword evidence="2" id="KW-0863">Zinc-finger</keyword>
<feature type="region of interest" description="Disordered" evidence="5">
    <location>
        <begin position="226"/>
        <end position="312"/>
    </location>
</feature>
<feature type="domain" description="UBR-type" evidence="6">
    <location>
        <begin position="49"/>
        <end position="125"/>
    </location>
</feature>
<dbReference type="InterPro" id="IPR003126">
    <property type="entry name" value="Znf_UBR"/>
</dbReference>
<protein>
    <recommendedName>
        <fullName evidence="6">UBR-type domain-containing protein</fullName>
    </recommendedName>
</protein>
<keyword evidence="3" id="KW-0862">Zinc</keyword>
<dbReference type="InterPro" id="IPR013083">
    <property type="entry name" value="Znf_RING/FYVE/PHD"/>
</dbReference>
<dbReference type="InterPro" id="IPR011011">
    <property type="entry name" value="Znf_FYVE_PHD"/>
</dbReference>
<dbReference type="Proteomes" id="UP000838878">
    <property type="component" value="Chromosome 1"/>
</dbReference>
<keyword evidence="8" id="KW-1185">Reference proteome</keyword>
<name>A0A8J9U6G9_9NEOP</name>
<feature type="compositionally biased region" description="Basic and acidic residues" evidence="5">
    <location>
        <begin position="564"/>
        <end position="583"/>
    </location>
</feature>
<dbReference type="InterPro" id="IPR040204">
    <property type="entry name" value="UBR7"/>
</dbReference>
<dbReference type="GO" id="GO:0005737">
    <property type="term" value="C:cytoplasm"/>
    <property type="evidence" value="ECO:0007669"/>
    <property type="project" value="TreeGrafter"/>
</dbReference>
<dbReference type="SMART" id="SM00396">
    <property type="entry name" value="ZnF_UBR1"/>
    <property type="match status" value="1"/>
</dbReference>
<evidence type="ECO:0000256" key="2">
    <source>
        <dbReference type="ARBA" id="ARBA00022771"/>
    </source>
</evidence>
<dbReference type="InterPro" id="IPR047506">
    <property type="entry name" value="UBR7-like_UBR-box"/>
</dbReference>
<dbReference type="Gene3D" id="3.30.40.10">
    <property type="entry name" value="Zinc/RING finger domain, C3HC4 (zinc finger)"/>
    <property type="match status" value="1"/>
</dbReference>
<dbReference type="PANTHER" id="PTHR13513">
    <property type="entry name" value="E3 UBIQUITIN-PROTEIN LIGASE UBR7"/>
    <property type="match status" value="1"/>
</dbReference>
<feature type="compositionally biased region" description="Basic and acidic residues" evidence="5">
    <location>
        <begin position="404"/>
        <end position="415"/>
    </location>
</feature>
<feature type="compositionally biased region" description="Polar residues" evidence="5">
    <location>
        <begin position="297"/>
        <end position="310"/>
    </location>
</feature>
<dbReference type="CDD" id="cd19677">
    <property type="entry name" value="UBR-box_UBR7"/>
    <property type="match status" value="1"/>
</dbReference>
<keyword evidence="1" id="KW-0479">Metal-binding</keyword>
<dbReference type="GO" id="GO:0008270">
    <property type="term" value="F:zinc ion binding"/>
    <property type="evidence" value="ECO:0007669"/>
    <property type="project" value="UniProtKB-KW"/>
</dbReference>
<dbReference type="GO" id="GO:0061630">
    <property type="term" value="F:ubiquitin protein ligase activity"/>
    <property type="evidence" value="ECO:0007669"/>
    <property type="project" value="InterPro"/>
</dbReference>
<evidence type="ECO:0000313" key="8">
    <source>
        <dbReference type="Proteomes" id="UP000838878"/>
    </source>
</evidence>
<reference evidence="7" key="1">
    <citation type="submission" date="2021-12" db="EMBL/GenBank/DDBJ databases">
        <authorList>
            <person name="Martin H S."/>
        </authorList>
    </citation>
    <scope>NUCLEOTIDE SEQUENCE</scope>
</reference>
<feature type="compositionally biased region" description="Basic and acidic residues" evidence="5">
    <location>
        <begin position="354"/>
        <end position="391"/>
    </location>
</feature>
<feature type="compositionally biased region" description="Polar residues" evidence="5">
    <location>
        <begin position="226"/>
        <end position="253"/>
    </location>
</feature>
<evidence type="ECO:0000313" key="7">
    <source>
        <dbReference type="EMBL" id="CAH0714726.1"/>
    </source>
</evidence>
<feature type="compositionally biased region" description="Basic and acidic residues" evidence="5">
    <location>
        <begin position="258"/>
        <end position="296"/>
    </location>
</feature>
<feature type="compositionally biased region" description="Basic and acidic residues" evidence="5">
    <location>
        <begin position="497"/>
        <end position="529"/>
    </location>
</feature>
<evidence type="ECO:0000256" key="1">
    <source>
        <dbReference type="ARBA" id="ARBA00022723"/>
    </source>
</evidence>
<proteinExistence type="predicted"/>
<feature type="compositionally biased region" description="Basic and acidic residues" evidence="5">
    <location>
        <begin position="536"/>
        <end position="557"/>
    </location>
</feature>
<dbReference type="Pfam" id="PF02207">
    <property type="entry name" value="zf-UBR"/>
    <property type="match status" value="1"/>
</dbReference>
<dbReference type="PROSITE" id="PS51157">
    <property type="entry name" value="ZF_UBR"/>
    <property type="match status" value="1"/>
</dbReference>
<sequence length="740" mass="83988">MATDLKNTSEDAEMAEYEGEKVVTMMDVLKEQEDFEEDANAVLGGSDDKNCTYSKGYIKRQALYACLTCCSEAKSDPEKRAGVCLACSLVCHENHELIELYTKRNFRCDCGNPKFNSHPCTFTPNKTDLNEDNSYNQNFSGVYCICKRPYPDPEATVEDEMIQCIICEDWLHSSHLEATVPANDQYSEMICKQCMEKNKFLHDYGELAVNIETTIEIVHVNGNDSHNELSNGNGNKNEMDNSTLNKNDTSNINVDVEMSEKAEKEKDIPTENKTGTEDEIIAEKSNKDEESEKMDENATSAENNLSTTQDSLKEIDDKVVQNLTDNVTETNFEESSAKTQEECLNNINTELNTDENKSDNETEKAKIQEDEGISKDDETVTTSSKEDKSDTEVTAEINNQSTAKSEDLEIADSNKNKPGLDLADQEPKATVENLDSSKDKDINVSDEEKHRNKEEEAEKMEEDRLLADPEEESKSNSKDNQESTDKNNTESNSSEPTNKEEVTSELTKVESEFTSENKETNKNIQEENKCNNLVDTEMKSDENVCSESEPKLIEKTNENSNSEDNEKLSESEEKHSEKRKLSIEESAEDLETKKPKLDTESKHCLRPRGVKKVYKGATFWPSNFRQKLCSCPECISMYKDLSVLFLTDPEDTVSAYENLGKDIINGKPLTQYEKGLEALSSLDRIQQINALTEYNKMRDKLLDFLKSFKDRKEIVKEEDIKAFFADMKPKREPDGVYFCR</sequence>
<gene>
    <name evidence="7" type="ORF">BINO364_LOCUS1744</name>
</gene>
<evidence type="ECO:0000256" key="3">
    <source>
        <dbReference type="ARBA" id="ARBA00022833"/>
    </source>
</evidence>
<feature type="zinc finger region" description="UBR-type" evidence="4">
    <location>
        <begin position="49"/>
        <end position="125"/>
    </location>
</feature>
<dbReference type="PANTHER" id="PTHR13513:SF9">
    <property type="entry name" value="E3 UBIQUITIN-PROTEIN LIGASE UBR7-RELATED"/>
    <property type="match status" value="1"/>
</dbReference>
<dbReference type="OrthoDB" id="10262564at2759"/>